<dbReference type="GO" id="GO:0005829">
    <property type="term" value="C:cytosol"/>
    <property type="evidence" value="ECO:0007669"/>
    <property type="project" value="TreeGrafter"/>
</dbReference>
<dbReference type="InterPro" id="IPR019813">
    <property type="entry name" value="Translation_initiation_fac3_CS"/>
</dbReference>
<comment type="similarity">
    <text evidence="1 4 6">Belongs to the IF-3 family.</text>
</comment>
<dbReference type="InterPro" id="IPR036787">
    <property type="entry name" value="T_IF-3_N_sf"/>
</dbReference>
<dbReference type="RefSeq" id="WP_141612115.1">
    <property type="nucleotide sequence ID" value="NZ_VIGC02000038.1"/>
</dbReference>
<comment type="subunit">
    <text evidence="4 6">Monomer.</text>
</comment>
<dbReference type="Proteomes" id="UP000317371">
    <property type="component" value="Unassembled WGS sequence"/>
</dbReference>
<dbReference type="HAMAP" id="MF_00080">
    <property type="entry name" value="IF_3"/>
    <property type="match status" value="1"/>
</dbReference>
<dbReference type="Pfam" id="PF00707">
    <property type="entry name" value="IF3_C"/>
    <property type="match status" value="1"/>
</dbReference>
<dbReference type="PROSITE" id="PS00938">
    <property type="entry name" value="IF3"/>
    <property type="match status" value="1"/>
</dbReference>
<organism evidence="9 10">
    <name type="scientific">Litorilinea aerophila</name>
    <dbReference type="NCBI Taxonomy" id="1204385"/>
    <lineage>
        <taxon>Bacteria</taxon>
        <taxon>Bacillati</taxon>
        <taxon>Chloroflexota</taxon>
        <taxon>Caldilineae</taxon>
        <taxon>Caldilineales</taxon>
        <taxon>Caldilineaceae</taxon>
        <taxon>Litorilinea</taxon>
    </lineage>
</organism>
<dbReference type="PANTHER" id="PTHR10938:SF0">
    <property type="entry name" value="TRANSLATION INITIATION FACTOR IF-3, MITOCHONDRIAL"/>
    <property type="match status" value="1"/>
</dbReference>
<keyword evidence="4" id="KW-0963">Cytoplasm</keyword>
<dbReference type="GO" id="GO:0016020">
    <property type="term" value="C:membrane"/>
    <property type="evidence" value="ECO:0007669"/>
    <property type="project" value="TreeGrafter"/>
</dbReference>
<dbReference type="InterPro" id="IPR001288">
    <property type="entry name" value="Translation_initiation_fac_3"/>
</dbReference>
<dbReference type="FunCoup" id="A0A540V9P8">
    <property type="interactions" value="465"/>
</dbReference>
<dbReference type="GO" id="GO:0003743">
    <property type="term" value="F:translation initiation factor activity"/>
    <property type="evidence" value="ECO:0007669"/>
    <property type="project" value="UniProtKB-UniRule"/>
</dbReference>
<evidence type="ECO:0000256" key="4">
    <source>
        <dbReference type="HAMAP-Rule" id="MF_00080"/>
    </source>
</evidence>
<dbReference type="SUPFAM" id="SSF55200">
    <property type="entry name" value="Translation initiation factor IF3, C-terminal domain"/>
    <property type="match status" value="1"/>
</dbReference>
<evidence type="ECO:0000259" key="7">
    <source>
        <dbReference type="Pfam" id="PF00707"/>
    </source>
</evidence>
<dbReference type="PANTHER" id="PTHR10938">
    <property type="entry name" value="TRANSLATION INITIATION FACTOR IF-3"/>
    <property type="match status" value="1"/>
</dbReference>
<dbReference type="NCBIfam" id="TIGR00168">
    <property type="entry name" value="infC"/>
    <property type="match status" value="1"/>
</dbReference>
<protein>
    <recommendedName>
        <fullName evidence="4 5">Translation initiation factor IF-3</fullName>
    </recommendedName>
</protein>
<dbReference type="EMBL" id="VIGC01000038">
    <property type="protein sequence ID" value="TQE93507.1"/>
    <property type="molecule type" value="Genomic_DNA"/>
</dbReference>
<dbReference type="AlphaFoldDB" id="A0A540V9P8"/>
<dbReference type="InParanoid" id="A0A540V9P8"/>
<dbReference type="GO" id="GO:0032790">
    <property type="term" value="P:ribosome disassembly"/>
    <property type="evidence" value="ECO:0007669"/>
    <property type="project" value="TreeGrafter"/>
</dbReference>
<keyword evidence="3 4" id="KW-0648">Protein biosynthesis</keyword>
<dbReference type="FunFam" id="3.10.20.80:FF:000001">
    <property type="entry name" value="Translation initiation factor IF-3"/>
    <property type="match status" value="1"/>
</dbReference>
<evidence type="ECO:0000256" key="2">
    <source>
        <dbReference type="ARBA" id="ARBA00022540"/>
    </source>
</evidence>
<keyword evidence="10" id="KW-1185">Reference proteome</keyword>
<dbReference type="InterPro" id="IPR019815">
    <property type="entry name" value="Translation_initiation_fac_3_C"/>
</dbReference>
<feature type="domain" description="Translation initiation factor 3 N-terminal" evidence="8">
    <location>
        <begin position="17"/>
        <end position="85"/>
    </location>
</feature>
<feature type="domain" description="Translation initiation factor 3 C-terminal" evidence="7">
    <location>
        <begin position="93"/>
        <end position="177"/>
    </location>
</feature>
<evidence type="ECO:0000313" key="10">
    <source>
        <dbReference type="Proteomes" id="UP000317371"/>
    </source>
</evidence>
<dbReference type="GO" id="GO:0043022">
    <property type="term" value="F:ribosome binding"/>
    <property type="evidence" value="ECO:0007669"/>
    <property type="project" value="UniProtKB-ARBA"/>
</dbReference>
<keyword evidence="2 4" id="KW-0396">Initiation factor</keyword>
<evidence type="ECO:0000256" key="5">
    <source>
        <dbReference type="NCBIfam" id="TIGR00168"/>
    </source>
</evidence>
<evidence type="ECO:0000256" key="6">
    <source>
        <dbReference type="RuleBase" id="RU000646"/>
    </source>
</evidence>
<dbReference type="OrthoDB" id="9806014at2"/>
<dbReference type="FunFam" id="3.30.110.10:FF:000001">
    <property type="entry name" value="Translation initiation factor IF-3"/>
    <property type="match status" value="1"/>
</dbReference>
<reference evidence="9 10" key="1">
    <citation type="submission" date="2019-06" db="EMBL/GenBank/DDBJ databases">
        <title>Genome sequence of Litorilinea aerophila BAA-2444.</title>
        <authorList>
            <person name="Maclea K.S."/>
            <person name="Maurais E.G."/>
            <person name="Iannazzi L.C."/>
        </authorList>
    </citation>
    <scope>NUCLEOTIDE SEQUENCE [LARGE SCALE GENOMIC DNA]</scope>
    <source>
        <strain evidence="9 10">ATCC BAA-2444</strain>
    </source>
</reference>
<accession>A0A540V9P8</accession>
<comment type="function">
    <text evidence="4 6">IF-3 binds to the 30S ribosomal subunit and shifts the equilibrium between 70S ribosomes and their 50S and 30S subunits in favor of the free subunits, thus enhancing the availability of 30S subunits on which protein synthesis initiation begins.</text>
</comment>
<dbReference type="SUPFAM" id="SSF54364">
    <property type="entry name" value="Translation initiation factor IF3, N-terminal domain"/>
    <property type="match status" value="1"/>
</dbReference>
<dbReference type="InterPro" id="IPR019814">
    <property type="entry name" value="Translation_initiation_fac_3_N"/>
</dbReference>
<dbReference type="Pfam" id="PF05198">
    <property type="entry name" value="IF3_N"/>
    <property type="match status" value="1"/>
</dbReference>
<proteinExistence type="inferred from homology"/>
<dbReference type="Gene3D" id="3.10.20.80">
    <property type="entry name" value="Translation initiation factor 3 (IF-3), N-terminal domain"/>
    <property type="match status" value="1"/>
</dbReference>
<comment type="subcellular location">
    <subcellularLocation>
        <location evidence="4 6">Cytoplasm</location>
    </subcellularLocation>
</comment>
<evidence type="ECO:0000256" key="1">
    <source>
        <dbReference type="ARBA" id="ARBA00005439"/>
    </source>
</evidence>
<gene>
    <name evidence="4 9" type="primary">infC</name>
    <name evidence="9" type="ORF">FKZ61_20920</name>
</gene>
<comment type="caution">
    <text evidence="9">The sequence shown here is derived from an EMBL/GenBank/DDBJ whole genome shotgun (WGS) entry which is preliminary data.</text>
</comment>
<evidence type="ECO:0000256" key="3">
    <source>
        <dbReference type="ARBA" id="ARBA00022917"/>
    </source>
</evidence>
<sequence length="180" mass="20800">MARRTFYKDSAQDSTRVNRAIRAREVRVIGPDGQQLGIMSAREAIALAEEQELDLVEVAPNADPPVCRLMDYGKYLYERQKRERESRRAQKQIEVKEVRLRPKTDEHDIQVVLSKIRKFAKEGAKIRVRVRFRGREIYHPEVAQQLMERIARDVADVVTVESRPVLDGRSMVMVLAPTTS</sequence>
<dbReference type="InterPro" id="IPR036788">
    <property type="entry name" value="T_IF-3_C_sf"/>
</dbReference>
<name>A0A540V9P8_9CHLR</name>
<evidence type="ECO:0000259" key="8">
    <source>
        <dbReference type="Pfam" id="PF05198"/>
    </source>
</evidence>
<evidence type="ECO:0000313" key="9">
    <source>
        <dbReference type="EMBL" id="TQE93507.1"/>
    </source>
</evidence>
<dbReference type="Gene3D" id="3.30.110.10">
    <property type="entry name" value="Translation initiation factor 3 (IF-3), C-terminal domain"/>
    <property type="match status" value="1"/>
</dbReference>